<evidence type="ECO:0000313" key="11">
    <source>
        <dbReference type="Proteomes" id="UP001566132"/>
    </source>
</evidence>
<keyword evidence="4" id="KW-0963">Cytoplasm</keyword>
<dbReference type="InterPro" id="IPR033494">
    <property type="entry name" value="NUDE"/>
</dbReference>
<evidence type="ECO:0000256" key="1">
    <source>
        <dbReference type="ARBA" id="ARBA00004186"/>
    </source>
</evidence>
<evidence type="ECO:0000256" key="4">
    <source>
        <dbReference type="ARBA" id="ARBA00022490"/>
    </source>
</evidence>
<gene>
    <name evidence="10" type="ORF">ABEB36_014690</name>
</gene>
<dbReference type="Gene3D" id="6.10.250.1080">
    <property type="match status" value="1"/>
</dbReference>
<evidence type="ECO:0000256" key="8">
    <source>
        <dbReference type="SAM" id="Coils"/>
    </source>
</evidence>
<keyword evidence="11" id="KW-1185">Reference proteome</keyword>
<keyword evidence="6 8" id="KW-0175">Coiled coil</keyword>
<dbReference type="Proteomes" id="UP001566132">
    <property type="component" value="Unassembled WGS sequence"/>
</dbReference>
<feature type="domain" description="NUDE" evidence="9">
    <location>
        <begin position="132"/>
        <end position="219"/>
    </location>
</feature>
<feature type="coiled-coil region" evidence="8">
    <location>
        <begin position="14"/>
        <end position="122"/>
    </location>
</feature>
<organism evidence="10 11">
    <name type="scientific">Hypothenemus hampei</name>
    <name type="common">Coffee berry borer</name>
    <dbReference type="NCBI Taxonomy" id="57062"/>
    <lineage>
        <taxon>Eukaryota</taxon>
        <taxon>Metazoa</taxon>
        <taxon>Ecdysozoa</taxon>
        <taxon>Arthropoda</taxon>
        <taxon>Hexapoda</taxon>
        <taxon>Insecta</taxon>
        <taxon>Pterygota</taxon>
        <taxon>Neoptera</taxon>
        <taxon>Endopterygota</taxon>
        <taxon>Coleoptera</taxon>
        <taxon>Polyphaga</taxon>
        <taxon>Cucujiformia</taxon>
        <taxon>Curculionidae</taxon>
        <taxon>Scolytinae</taxon>
        <taxon>Hypothenemus</taxon>
    </lineage>
</organism>
<sequence length="273" mass="31515">MSADIKVSGNDEELKYWKHLAEEYKEELERLQKESDEFMIESKQLEKEYECTIDQNERKIKELTISNNRAQNEVETLRIKLEMCYKDASNQQTEIDSLKNEKKQLLKRIVELEKCNDDLEQSKRILEGTMADFKQSLNTALEQNALLADEVDEKEGLQEKLKRAADEARDLKQELEIREKKSAPDNERFMNGFKSSTIDNRLKETETQTMPGKRDFHQPSLTPASRVMAINIVSDLIRKVGLARYLCSQCGQIKCTVCSTDSNNLLKSSTSCS</sequence>
<comment type="caution">
    <text evidence="10">The sequence shown here is derived from an EMBL/GenBank/DDBJ whole genome shotgun (WGS) entry which is preliminary data.</text>
</comment>
<dbReference type="GO" id="GO:0005813">
    <property type="term" value="C:centrosome"/>
    <property type="evidence" value="ECO:0007669"/>
    <property type="project" value="UniProtKB-SubCell"/>
</dbReference>
<keyword evidence="7" id="KW-0206">Cytoskeleton</keyword>
<evidence type="ECO:0000256" key="6">
    <source>
        <dbReference type="ARBA" id="ARBA00023054"/>
    </source>
</evidence>
<accession>A0ABD1E2J8</accession>
<name>A0ABD1E2J8_HYPHA</name>
<protein>
    <recommendedName>
        <fullName evidence="9">NUDE domain-containing protein</fullName>
    </recommendedName>
</protein>
<dbReference type="PANTHER" id="PTHR10921:SF1">
    <property type="entry name" value="NUCLEAR DISTRIBUTION PROTEIN NUDE HOMOLOG"/>
    <property type="match status" value="1"/>
</dbReference>
<proteinExistence type="inferred from homology"/>
<reference evidence="10 11" key="1">
    <citation type="submission" date="2024-05" db="EMBL/GenBank/DDBJ databases">
        <title>Genetic variation in Jamaican populations of the coffee berry borer (Hypothenemus hampei).</title>
        <authorList>
            <person name="Errbii M."/>
            <person name="Myrie A."/>
        </authorList>
    </citation>
    <scope>NUCLEOTIDE SEQUENCE [LARGE SCALE GENOMIC DNA]</scope>
    <source>
        <strain evidence="10">JA-Hopewell-2020-01-JO</strain>
        <tissue evidence="10">Whole body</tissue>
    </source>
</reference>
<dbReference type="GO" id="GO:0005874">
    <property type="term" value="C:microtubule"/>
    <property type="evidence" value="ECO:0007669"/>
    <property type="project" value="UniProtKB-KW"/>
</dbReference>
<evidence type="ECO:0000256" key="7">
    <source>
        <dbReference type="ARBA" id="ARBA00023212"/>
    </source>
</evidence>
<dbReference type="Pfam" id="PF04880">
    <property type="entry name" value="NUDE_C"/>
    <property type="match status" value="1"/>
</dbReference>
<dbReference type="GO" id="GO:0005819">
    <property type="term" value="C:spindle"/>
    <property type="evidence" value="ECO:0007669"/>
    <property type="project" value="UniProtKB-SubCell"/>
</dbReference>
<evidence type="ECO:0000313" key="10">
    <source>
        <dbReference type="EMBL" id="KAL1488902.1"/>
    </source>
</evidence>
<evidence type="ECO:0000256" key="3">
    <source>
        <dbReference type="ARBA" id="ARBA00007429"/>
    </source>
</evidence>
<dbReference type="EMBL" id="JBDJPC010000013">
    <property type="protein sequence ID" value="KAL1488902.1"/>
    <property type="molecule type" value="Genomic_DNA"/>
</dbReference>
<comment type="similarity">
    <text evidence="3">Belongs to the nudE family.</text>
</comment>
<evidence type="ECO:0000256" key="2">
    <source>
        <dbReference type="ARBA" id="ARBA00004300"/>
    </source>
</evidence>
<dbReference type="PANTHER" id="PTHR10921">
    <property type="entry name" value="NUCLEAR DISTRIBUTION PROTEIN NUDE HOMOLOG 1"/>
    <property type="match status" value="1"/>
</dbReference>
<evidence type="ECO:0000256" key="5">
    <source>
        <dbReference type="ARBA" id="ARBA00022701"/>
    </source>
</evidence>
<keyword evidence="5" id="KW-0493">Microtubule</keyword>
<feature type="coiled-coil region" evidence="8">
    <location>
        <begin position="147"/>
        <end position="181"/>
    </location>
</feature>
<dbReference type="InterPro" id="IPR006964">
    <property type="entry name" value="NUDE_dom"/>
</dbReference>
<dbReference type="AlphaFoldDB" id="A0ABD1E2J8"/>
<evidence type="ECO:0000259" key="9">
    <source>
        <dbReference type="Pfam" id="PF04880"/>
    </source>
</evidence>
<comment type="subcellular location">
    <subcellularLocation>
        <location evidence="2">Cytoplasm</location>
        <location evidence="2">Cytoskeleton</location>
        <location evidence="2">Microtubule organizing center</location>
        <location evidence="2">Centrosome</location>
    </subcellularLocation>
    <subcellularLocation>
        <location evidence="1">Cytoplasm</location>
        <location evidence="1">Cytoskeleton</location>
        <location evidence="1">Spindle</location>
    </subcellularLocation>
</comment>